<dbReference type="Proteomes" id="UP000887577">
    <property type="component" value="Unplaced"/>
</dbReference>
<accession>A0A914YG16</accession>
<sequence length="78" mass="9204">MNVVKQNAKFKMIVFLTAFLQSVSMANVLFHQIKAANKKATFKTFKKICVDYFLKLFLYVFRKNENFFSYKMTNNANS</sequence>
<evidence type="ECO:0000313" key="1">
    <source>
        <dbReference type="Proteomes" id="UP000887577"/>
    </source>
</evidence>
<keyword evidence="1" id="KW-1185">Reference proteome</keyword>
<dbReference type="AlphaFoldDB" id="A0A914YG16"/>
<dbReference type="WBParaSite" id="PSU_v2.g18393.t1">
    <property type="protein sequence ID" value="PSU_v2.g18393.t1"/>
    <property type="gene ID" value="PSU_v2.g18393"/>
</dbReference>
<protein>
    <submittedName>
        <fullName evidence="2">Uncharacterized protein</fullName>
    </submittedName>
</protein>
<reference evidence="2" key="1">
    <citation type="submission" date="2022-11" db="UniProtKB">
        <authorList>
            <consortium name="WormBaseParasite"/>
        </authorList>
    </citation>
    <scope>IDENTIFICATION</scope>
</reference>
<name>A0A914YG16_9BILA</name>
<organism evidence="1 2">
    <name type="scientific">Panagrolaimus superbus</name>
    <dbReference type="NCBI Taxonomy" id="310955"/>
    <lineage>
        <taxon>Eukaryota</taxon>
        <taxon>Metazoa</taxon>
        <taxon>Ecdysozoa</taxon>
        <taxon>Nematoda</taxon>
        <taxon>Chromadorea</taxon>
        <taxon>Rhabditida</taxon>
        <taxon>Tylenchina</taxon>
        <taxon>Panagrolaimomorpha</taxon>
        <taxon>Panagrolaimoidea</taxon>
        <taxon>Panagrolaimidae</taxon>
        <taxon>Panagrolaimus</taxon>
    </lineage>
</organism>
<evidence type="ECO:0000313" key="2">
    <source>
        <dbReference type="WBParaSite" id="PSU_v2.g18393.t1"/>
    </source>
</evidence>
<proteinExistence type="predicted"/>